<reference evidence="2" key="2">
    <citation type="submission" date="2021-04" db="EMBL/GenBank/DDBJ databases">
        <authorList>
            <person name="Gilroy R."/>
        </authorList>
    </citation>
    <scope>NUCLEOTIDE SEQUENCE</scope>
    <source>
        <strain evidence="2">ChiHcolR34-3080</strain>
    </source>
</reference>
<feature type="transmembrane region" description="Helical" evidence="1">
    <location>
        <begin position="401"/>
        <end position="421"/>
    </location>
</feature>
<dbReference type="EMBL" id="DXHQ01000104">
    <property type="protein sequence ID" value="HIW09554.1"/>
    <property type="molecule type" value="Genomic_DNA"/>
</dbReference>
<gene>
    <name evidence="2" type="ORF">H9890_09175</name>
</gene>
<feature type="transmembrane region" description="Helical" evidence="1">
    <location>
        <begin position="377"/>
        <end position="395"/>
    </location>
</feature>
<keyword evidence="1" id="KW-1133">Transmembrane helix</keyword>
<feature type="transmembrane region" description="Helical" evidence="1">
    <location>
        <begin position="163"/>
        <end position="186"/>
    </location>
</feature>
<comment type="caution">
    <text evidence="2">The sequence shown here is derived from an EMBL/GenBank/DDBJ whole genome shotgun (WGS) entry which is preliminary data.</text>
</comment>
<keyword evidence="1" id="KW-0812">Transmembrane</keyword>
<feature type="transmembrane region" description="Helical" evidence="1">
    <location>
        <begin position="74"/>
        <end position="98"/>
    </location>
</feature>
<proteinExistence type="predicted"/>
<feature type="transmembrane region" description="Helical" evidence="1">
    <location>
        <begin position="351"/>
        <end position="370"/>
    </location>
</feature>
<feature type="transmembrane region" description="Helical" evidence="1">
    <location>
        <begin position="248"/>
        <end position="266"/>
    </location>
</feature>
<reference evidence="2" key="1">
    <citation type="journal article" date="2021" name="PeerJ">
        <title>Extensive microbial diversity within the chicken gut microbiome revealed by metagenomics and culture.</title>
        <authorList>
            <person name="Gilroy R."/>
            <person name="Ravi A."/>
            <person name="Getino M."/>
            <person name="Pursley I."/>
            <person name="Horton D.L."/>
            <person name="Alikhan N.F."/>
            <person name="Baker D."/>
            <person name="Gharbi K."/>
            <person name="Hall N."/>
            <person name="Watson M."/>
            <person name="Adriaenssens E.M."/>
            <person name="Foster-Nyarko E."/>
            <person name="Jarju S."/>
            <person name="Secka A."/>
            <person name="Antonio M."/>
            <person name="Oren A."/>
            <person name="Chaudhuri R.R."/>
            <person name="La Ragione R."/>
            <person name="Hildebrand F."/>
            <person name="Pallen M.J."/>
        </authorList>
    </citation>
    <scope>NUCLEOTIDE SEQUENCE</scope>
    <source>
        <strain evidence="2">ChiHcolR34-3080</strain>
    </source>
</reference>
<sequence>MPITEVRPAPGTKPRFRPPRGTVPAALLLTLAVLCICTAAGLTGTLFFPLLSLWADCLLVCLVLAAVRRAGVRFALFHGSILVGVYLVLAICGSLQVAGRDFVYVWDYANYTLLQYAAEEAFAAGPLAGLGHLLASLTEDYTSFICLFTEFPFFLSAHTGDSFVLSQLVSVLPALLLALGGVVVKVGQMLEVKNPHGFFLMGLSLAACFPFLRMAAALGQPDWFGLIFAFVILLLTLDYRFDTAEPARWAGLFFATAALILTRRWYLYFIVGYYAVYAVTVLAGAVRLGRAGSGRAVGDRIRGLITFGAGSVAAMIVLFRPIVVKVLTYSYAEHYAAYNTGGLGLELSSQAFRLGPLYLPLLIAGVVWACRHGKAPLAVQTLACLAVSLVLFTRVQNMGAHQTLLLVPGYAVLFLLGAAALAESLGSFRRLKIGYWLFTLAFSMSVRLSPLTTIALPEFLFPLLDTGATEEFVRLDTMTYDRTDLGQIRALARWIDRHCAESEFAYMIPHSMTYCPDTFKNASLPDRPLEDKLAFGFGILGTQPFPTELFEAKYVLTADPFPWCYEVSGVAAKLNDQFFTISGGYYVPEQRFDMGNGTVFTAYRRVTPVTRAEAEAYQAAFAQEDAQFPELYSQVIQSWLAEKGL</sequence>
<dbReference type="AlphaFoldDB" id="A0A9D1QBH3"/>
<feature type="transmembrane region" description="Helical" evidence="1">
    <location>
        <begin position="301"/>
        <end position="323"/>
    </location>
</feature>
<organism evidence="2 3">
    <name type="scientific">Candidatus Faecalibacterium intestinigallinarum</name>
    <dbReference type="NCBI Taxonomy" id="2838581"/>
    <lineage>
        <taxon>Bacteria</taxon>
        <taxon>Bacillati</taxon>
        <taxon>Bacillota</taxon>
        <taxon>Clostridia</taxon>
        <taxon>Eubacteriales</taxon>
        <taxon>Oscillospiraceae</taxon>
        <taxon>Faecalibacterium</taxon>
    </lineage>
</organism>
<feature type="transmembrane region" description="Helical" evidence="1">
    <location>
        <begin position="223"/>
        <end position="241"/>
    </location>
</feature>
<feature type="transmembrane region" description="Helical" evidence="1">
    <location>
        <begin position="198"/>
        <end position="217"/>
    </location>
</feature>
<feature type="transmembrane region" description="Helical" evidence="1">
    <location>
        <begin position="433"/>
        <end position="456"/>
    </location>
</feature>
<evidence type="ECO:0000256" key="1">
    <source>
        <dbReference type="SAM" id="Phobius"/>
    </source>
</evidence>
<feature type="transmembrane region" description="Helical" evidence="1">
    <location>
        <begin position="272"/>
        <end position="289"/>
    </location>
</feature>
<protein>
    <submittedName>
        <fullName evidence="2">Uncharacterized protein</fullName>
    </submittedName>
</protein>
<feature type="transmembrane region" description="Helical" evidence="1">
    <location>
        <begin position="21"/>
        <end position="41"/>
    </location>
</feature>
<keyword evidence="1" id="KW-0472">Membrane</keyword>
<name>A0A9D1QBH3_9FIRM</name>
<accession>A0A9D1QBH3</accession>
<evidence type="ECO:0000313" key="3">
    <source>
        <dbReference type="Proteomes" id="UP000823933"/>
    </source>
</evidence>
<dbReference type="Proteomes" id="UP000823933">
    <property type="component" value="Unassembled WGS sequence"/>
</dbReference>
<evidence type="ECO:0000313" key="2">
    <source>
        <dbReference type="EMBL" id="HIW09554.1"/>
    </source>
</evidence>
<feature type="transmembrane region" description="Helical" evidence="1">
    <location>
        <begin position="47"/>
        <end position="67"/>
    </location>
</feature>